<keyword evidence="3" id="KW-1185">Reference proteome</keyword>
<feature type="domain" description="HDOD" evidence="1">
    <location>
        <begin position="23"/>
        <end position="218"/>
    </location>
</feature>
<evidence type="ECO:0000259" key="1">
    <source>
        <dbReference type="PROSITE" id="PS51833"/>
    </source>
</evidence>
<reference evidence="2 3" key="1">
    <citation type="journal article" date="2015" name="Genome Announc.">
        <title>Complete Genome Sequence of Cupriavidus basilensis 4G11, Isolated from the Oak Ridge Field Research Center Site.</title>
        <authorList>
            <person name="Ray J."/>
            <person name="Waters R.J."/>
            <person name="Skerker J.M."/>
            <person name="Kuehl J.V."/>
            <person name="Price M.N."/>
            <person name="Huang J."/>
            <person name="Chakraborty R."/>
            <person name="Arkin A.P."/>
            <person name="Deutschbauer A."/>
        </authorList>
    </citation>
    <scope>NUCLEOTIDE SEQUENCE [LARGE SCALE GENOMIC DNA]</scope>
    <source>
        <strain evidence="2">4G11</strain>
    </source>
</reference>
<dbReference type="KEGG" id="cbw:RR42_m0301"/>
<evidence type="ECO:0000313" key="3">
    <source>
        <dbReference type="Proteomes" id="UP000031843"/>
    </source>
</evidence>
<dbReference type="Proteomes" id="UP000031843">
    <property type="component" value="Chromosome main"/>
</dbReference>
<protein>
    <submittedName>
        <fullName evidence="2">Putative signal transduction protein</fullName>
    </submittedName>
</protein>
<dbReference type="STRING" id="68895.RR42_m0301"/>
<dbReference type="PANTHER" id="PTHR33525">
    <property type="match status" value="1"/>
</dbReference>
<dbReference type="Gene3D" id="1.10.3210.10">
    <property type="entry name" value="Hypothetical protein af1432"/>
    <property type="match status" value="1"/>
</dbReference>
<sequence>MSTMSNKTLFETLWGRMAQQGDFPTLQFCIDNVFKTLNSDTSVGEMAAGVLCDFSLSQKVIRLANSAMYRSFGGEVTTVSRAILVLGVEAISHLTLGVQLLDYFSGVAINRPQASTELKQAMIAGEFTRALSNAQGIRQAEEAVVCTLMHHMSRLLLVFYFAEEWEQIQTLCKGDAEKESEACQQVLGVTLEDVAAAAAIKWRLPSLIATSMRCQRFDADSVLESHADWLGAIANVSSRAATLVARDAPQEEVQSLLLDHAEALGLQAGAVESAVRQALALNVSMTNAESPEAAEATPALNAGKPKDALKRLEQSLQEVRREGGELPVSELAPLVLESAMRALNFSHCFLMLLNPMAKRFGARVGFGEGMREKMEALSFEEGFVPDIFHFAAIGNKPLLFEDSFDKEVAHRVPRWYREQMPDARSILLAPVMIKNRCVAMICGDWGPTACAGGLSDGEMEAISLLTREISASFLRSAEHR</sequence>
<dbReference type="SUPFAM" id="SSF55781">
    <property type="entry name" value="GAF domain-like"/>
    <property type="match status" value="1"/>
</dbReference>
<dbReference type="Pfam" id="PF08668">
    <property type="entry name" value="HDOD"/>
    <property type="match status" value="1"/>
</dbReference>
<dbReference type="InterPro" id="IPR013976">
    <property type="entry name" value="HDOD"/>
</dbReference>
<dbReference type="EMBL" id="CP010536">
    <property type="protein sequence ID" value="AJG17716.1"/>
    <property type="molecule type" value="Genomic_DNA"/>
</dbReference>
<name>A0A0C4YAZ6_9BURK</name>
<dbReference type="AlphaFoldDB" id="A0A0C4YAZ6"/>
<dbReference type="SUPFAM" id="SSF109604">
    <property type="entry name" value="HD-domain/PDEase-like"/>
    <property type="match status" value="1"/>
</dbReference>
<organism evidence="2 3">
    <name type="scientific">Cupriavidus basilensis</name>
    <dbReference type="NCBI Taxonomy" id="68895"/>
    <lineage>
        <taxon>Bacteria</taxon>
        <taxon>Pseudomonadati</taxon>
        <taxon>Pseudomonadota</taxon>
        <taxon>Betaproteobacteria</taxon>
        <taxon>Burkholderiales</taxon>
        <taxon>Burkholderiaceae</taxon>
        <taxon>Cupriavidus</taxon>
    </lineage>
</organism>
<dbReference type="RefSeq" id="WP_236701957.1">
    <property type="nucleotide sequence ID" value="NZ_CP010536.1"/>
</dbReference>
<gene>
    <name evidence="2" type="ORF">RR42_m0301</name>
</gene>
<proteinExistence type="predicted"/>
<dbReference type="Gene3D" id="3.30.450.40">
    <property type="match status" value="1"/>
</dbReference>
<dbReference type="PROSITE" id="PS51833">
    <property type="entry name" value="HDOD"/>
    <property type="match status" value="1"/>
</dbReference>
<accession>A0A0C4YAZ6</accession>
<evidence type="ECO:0000313" key="2">
    <source>
        <dbReference type="EMBL" id="AJG17716.1"/>
    </source>
</evidence>
<dbReference type="InterPro" id="IPR052340">
    <property type="entry name" value="RNase_Y/CdgJ"/>
</dbReference>
<dbReference type="InterPro" id="IPR029016">
    <property type="entry name" value="GAF-like_dom_sf"/>
</dbReference>
<dbReference type="PANTHER" id="PTHR33525:SF3">
    <property type="entry name" value="RIBONUCLEASE Y"/>
    <property type="match status" value="1"/>
</dbReference>